<accession>A0ABX1GJW4</accession>
<dbReference type="Proteomes" id="UP000765845">
    <property type="component" value="Unassembled WGS sequence"/>
</dbReference>
<proteinExistence type="predicted"/>
<evidence type="ECO:0000256" key="1">
    <source>
        <dbReference type="SAM" id="SignalP"/>
    </source>
</evidence>
<feature type="signal peptide" evidence="1">
    <location>
        <begin position="1"/>
        <end position="19"/>
    </location>
</feature>
<comment type="caution">
    <text evidence="2">The sequence shown here is derived from an EMBL/GenBank/DDBJ whole genome shotgun (WGS) entry which is preliminary data.</text>
</comment>
<evidence type="ECO:0000313" key="3">
    <source>
        <dbReference type="Proteomes" id="UP000765845"/>
    </source>
</evidence>
<name>A0ABX1GJW4_9GAMM</name>
<protein>
    <submittedName>
        <fullName evidence="2">YjbH domain-containing protein</fullName>
    </submittedName>
</protein>
<dbReference type="EMBL" id="JAAWWK010000008">
    <property type="protein sequence ID" value="NKI19529.1"/>
    <property type="molecule type" value="Genomic_DNA"/>
</dbReference>
<evidence type="ECO:0000313" key="2">
    <source>
        <dbReference type="EMBL" id="NKI19529.1"/>
    </source>
</evidence>
<sequence length="714" mass="79166">MKRNAFLAPWLLCPLAAAAQSNMNMQGMSGLFNVPDASVLEYGTAVLAHDRQVDGRFARPRTRNAAGNDMTISAGAFPHVEVVGRNVTTTTTTEGSDLSFNIKLQLPWELIEGVDFAIGEMDLGGSVNEYDTQFGVVTAQLGDFRTTIGFGKADGKAATGTGRLDGVFYGVEYLATDWLSLIVEDDVHTLNTGLRLMTPPGLLPEGWKLAGSYMLSQEEGVKDRQDWYGLALTVPLSADYDREIPKSRDRQPPAVAYTGKVVEERLDSNDAVDLTAPPQSEYIRAEYRAKMRSAENLDKVESLRRRFRHADFEQVRVQRNGNEWVIAFENYRYNANAIDALGIAAGIAAEALPEGSRFYLQMEKYGVPIFGMGGDSSAWGRFLNDDAGMPESVLIAAPSNRIRRRSNQGMLDAVLGGTLDYLAFRPTLAIKPVVSSTLGTEFGVLDYSVAARADLMIPLWKGAALNMTRDWSVYETEDFTEEGVFGGVFRNQAVPSGFRDRIISQTIRHGKGFTTMISAGRFFRVNDGVMVESRWEPGDGRHRFRAIATDFDFKHNPGLKREARLWSYRYFAESTNSELNLTAGSFSAGDNGYRFDFTQHIGDTRIHLTYKDSEGNKFAGIGFTIPLTPRQDMARIGGLQVVGAARWRYDISTILGEQGNRLVFGPNVVPTAGFNLRNGYFNVDRLSPAYVRANQERLRDAWLKYGAPQQRASE</sequence>
<gene>
    <name evidence="2" type="ORF">HCU74_19150</name>
</gene>
<dbReference type="RefSeq" id="WP_168452039.1">
    <property type="nucleotide sequence ID" value="NZ_JAAWWK010000008.1"/>
</dbReference>
<feature type="chain" id="PRO_5046600284" evidence="1">
    <location>
        <begin position="20"/>
        <end position="714"/>
    </location>
</feature>
<keyword evidence="3" id="KW-1185">Reference proteome</keyword>
<organism evidence="2 3">
    <name type="scientific">Spongiibacter thalassae</name>
    <dbReference type="NCBI Taxonomy" id="2721624"/>
    <lineage>
        <taxon>Bacteria</taxon>
        <taxon>Pseudomonadati</taxon>
        <taxon>Pseudomonadota</taxon>
        <taxon>Gammaproteobacteria</taxon>
        <taxon>Cellvibrionales</taxon>
        <taxon>Spongiibacteraceae</taxon>
        <taxon>Spongiibacter</taxon>
    </lineage>
</organism>
<reference evidence="2 3" key="1">
    <citation type="submission" date="2020-04" db="EMBL/GenBank/DDBJ databases">
        <authorList>
            <person name="Yoon J."/>
        </authorList>
    </citation>
    <scope>NUCLEOTIDE SEQUENCE [LARGE SCALE GENOMIC DNA]</scope>
    <source>
        <strain evidence="2 3">KMU-166</strain>
    </source>
</reference>
<keyword evidence="1" id="KW-0732">Signal</keyword>